<organism evidence="1 2">
    <name type="scientific">Dactylellina haptotyla (strain CBS 200.50)</name>
    <name type="common">Nematode-trapping fungus</name>
    <name type="synonym">Monacrosporium haptotylum</name>
    <dbReference type="NCBI Taxonomy" id="1284197"/>
    <lineage>
        <taxon>Eukaryota</taxon>
        <taxon>Fungi</taxon>
        <taxon>Dikarya</taxon>
        <taxon>Ascomycota</taxon>
        <taxon>Pezizomycotina</taxon>
        <taxon>Orbiliomycetes</taxon>
        <taxon>Orbiliales</taxon>
        <taxon>Orbiliaceae</taxon>
        <taxon>Dactylellina</taxon>
    </lineage>
</organism>
<evidence type="ECO:0000313" key="1">
    <source>
        <dbReference type="EMBL" id="EPS38173.1"/>
    </source>
</evidence>
<proteinExistence type="predicted"/>
<evidence type="ECO:0000313" key="2">
    <source>
        <dbReference type="Proteomes" id="UP000015100"/>
    </source>
</evidence>
<dbReference type="AlphaFoldDB" id="S8BFV9"/>
<dbReference type="Proteomes" id="UP000015100">
    <property type="component" value="Unassembled WGS sequence"/>
</dbReference>
<sequence length="104" mass="11678">MGTELKENQPFQLACSLETGSFPAMSDDVVVKRNMFTKSLEADWIRNLGGTRQIKELVKTERAHGVLSSRGLRISQTCSMGSVFFEDTCIRQLGIGWLRLPWGN</sequence>
<dbReference type="EMBL" id="AQGS01000575">
    <property type="protein sequence ID" value="EPS38173.1"/>
    <property type="molecule type" value="Genomic_DNA"/>
</dbReference>
<comment type="caution">
    <text evidence="1">The sequence shown here is derived from an EMBL/GenBank/DDBJ whole genome shotgun (WGS) entry which is preliminary data.</text>
</comment>
<protein>
    <submittedName>
        <fullName evidence="1">Uncharacterized protein</fullName>
    </submittedName>
</protein>
<dbReference type="HOGENOM" id="CLU_2250033_0_0_1"/>
<reference evidence="1 2" key="1">
    <citation type="journal article" date="2013" name="PLoS Genet.">
        <title>Genomic mechanisms accounting for the adaptation to parasitism in nematode-trapping fungi.</title>
        <authorList>
            <person name="Meerupati T."/>
            <person name="Andersson K.M."/>
            <person name="Friman E."/>
            <person name="Kumar D."/>
            <person name="Tunlid A."/>
            <person name="Ahren D."/>
        </authorList>
    </citation>
    <scope>NUCLEOTIDE SEQUENCE [LARGE SCALE GENOMIC DNA]</scope>
    <source>
        <strain evidence="1 2">CBS 200.50</strain>
    </source>
</reference>
<reference evidence="2" key="2">
    <citation type="submission" date="2013-04" db="EMBL/GenBank/DDBJ databases">
        <title>Genomic mechanisms accounting for the adaptation to parasitism in nematode-trapping fungi.</title>
        <authorList>
            <person name="Ahren D.G."/>
        </authorList>
    </citation>
    <scope>NUCLEOTIDE SEQUENCE [LARGE SCALE GENOMIC DNA]</scope>
    <source>
        <strain evidence="2">CBS 200.50</strain>
    </source>
</reference>
<name>S8BFV9_DACHA</name>
<gene>
    <name evidence="1" type="ORF">H072_8056</name>
</gene>
<accession>S8BFV9</accession>
<keyword evidence="2" id="KW-1185">Reference proteome</keyword>